<evidence type="ECO:0000259" key="1">
    <source>
        <dbReference type="Pfam" id="PF25191"/>
    </source>
</evidence>
<accession>A0A364Y0L7</accession>
<dbReference type="Proteomes" id="UP000251889">
    <property type="component" value="Unassembled WGS sequence"/>
</dbReference>
<evidence type="ECO:0000313" key="2">
    <source>
        <dbReference type="EMBL" id="RAV99272.1"/>
    </source>
</evidence>
<dbReference type="OrthoDB" id="4827574at2"/>
<dbReference type="Pfam" id="PF25191">
    <property type="entry name" value="DUF7832"/>
    <property type="match status" value="1"/>
</dbReference>
<keyword evidence="3" id="KW-1185">Reference proteome</keyword>
<evidence type="ECO:0000313" key="3">
    <source>
        <dbReference type="Proteomes" id="UP000251889"/>
    </source>
</evidence>
<dbReference type="EMBL" id="QMFY01000012">
    <property type="protein sequence ID" value="RAV99272.1"/>
    <property type="molecule type" value="Genomic_DNA"/>
</dbReference>
<dbReference type="RefSeq" id="WP_112748786.1">
    <property type="nucleotide sequence ID" value="NZ_QMFY01000012.1"/>
</dbReference>
<proteinExistence type="predicted"/>
<protein>
    <recommendedName>
        <fullName evidence="1">DUF7832 domain-containing protein</fullName>
    </recommendedName>
</protein>
<organism evidence="2 3">
    <name type="scientific">Pseudochryseolinea flava</name>
    <dbReference type="NCBI Taxonomy" id="2059302"/>
    <lineage>
        <taxon>Bacteria</taxon>
        <taxon>Pseudomonadati</taxon>
        <taxon>Bacteroidota</taxon>
        <taxon>Cytophagia</taxon>
        <taxon>Cytophagales</taxon>
        <taxon>Fulvivirgaceae</taxon>
        <taxon>Pseudochryseolinea</taxon>
    </lineage>
</organism>
<feature type="domain" description="DUF7832" evidence="1">
    <location>
        <begin position="80"/>
        <end position="196"/>
    </location>
</feature>
<reference evidence="2 3" key="1">
    <citation type="submission" date="2018-06" db="EMBL/GenBank/DDBJ databases">
        <title>Chryseolinea flavus sp. nov., a member of the phylum Bacteroidetes isolated from soil.</title>
        <authorList>
            <person name="Li Y."/>
            <person name="Wang J."/>
        </authorList>
    </citation>
    <scope>NUCLEOTIDE SEQUENCE [LARGE SCALE GENOMIC DNA]</scope>
    <source>
        <strain evidence="2 3">SDU1-6</strain>
    </source>
</reference>
<dbReference type="InterPro" id="IPR057154">
    <property type="entry name" value="DUF7832"/>
</dbReference>
<comment type="caution">
    <text evidence="2">The sequence shown here is derived from an EMBL/GenBank/DDBJ whole genome shotgun (WGS) entry which is preliminary data.</text>
</comment>
<gene>
    <name evidence="2" type="ORF">DQQ10_20485</name>
</gene>
<name>A0A364Y0L7_9BACT</name>
<sequence length="220" mass="26214">MDIYLVKEEGKRRQFLHLQLDRHLLTRIEGIEGLKAVERTTHLGTNEKAKITLQAIVSEYEQKGYYQTKSDIGLNIKPIVFDKADWHYGGDFPADLNAYQAYVHTGFYIGWLLDRKLFTEEFMNENDTSINKFLNREVTSVFFYKDQMDGLFQSNDLRSEAIEFTKYYFNEDFSKSLYIEDYIELLCSHLPTIYHVKDNWENFYTIVKEIDGRFKQWIES</sequence>
<dbReference type="AlphaFoldDB" id="A0A364Y0L7"/>